<dbReference type="EMBL" id="JAUHHV010000005">
    <property type="protein sequence ID" value="KAK1422962.1"/>
    <property type="molecule type" value="Genomic_DNA"/>
</dbReference>
<proteinExistence type="predicted"/>
<sequence length="93" mass="10774">MRITKKRKRSKLKWTIANANGFKFCLRNHLIGDPSSIVDFGSNDRVKKVEKSEIHSVIFEACLKFKKFFSFDEVRECTCCEGLKDMACGFDLM</sequence>
<protein>
    <submittedName>
        <fullName evidence="1">Uncharacterized protein</fullName>
    </submittedName>
</protein>
<accession>A0AAD8KH80</accession>
<name>A0AAD8KH80_TARER</name>
<dbReference type="Proteomes" id="UP001229421">
    <property type="component" value="Unassembled WGS sequence"/>
</dbReference>
<evidence type="ECO:0000313" key="2">
    <source>
        <dbReference type="Proteomes" id="UP001229421"/>
    </source>
</evidence>
<comment type="caution">
    <text evidence="1">The sequence shown here is derived from an EMBL/GenBank/DDBJ whole genome shotgun (WGS) entry which is preliminary data.</text>
</comment>
<evidence type="ECO:0000313" key="1">
    <source>
        <dbReference type="EMBL" id="KAK1422962.1"/>
    </source>
</evidence>
<organism evidence="1 2">
    <name type="scientific">Tagetes erecta</name>
    <name type="common">African marigold</name>
    <dbReference type="NCBI Taxonomy" id="13708"/>
    <lineage>
        <taxon>Eukaryota</taxon>
        <taxon>Viridiplantae</taxon>
        <taxon>Streptophyta</taxon>
        <taxon>Embryophyta</taxon>
        <taxon>Tracheophyta</taxon>
        <taxon>Spermatophyta</taxon>
        <taxon>Magnoliopsida</taxon>
        <taxon>eudicotyledons</taxon>
        <taxon>Gunneridae</taxon>
        <taxon>Pentapetalae</taxon>
        <taxon>asterids</taxon>
        <taxon>campanulids</taxon>
        <taxon>Asterales</taxon>
        <taxon>Asteraceae</taxon>
        <taxon>Asteroideae</taxon>
        <taxon>Heliantheae alliance</taxon>
        <taxon>Tageteae</taxon>
        <taxon>Tagetes</taxon>
    </lineage>
</organism>
<reference evidence="1" key="1">
    <citation type="journal article" date="2023" name="bioRxiv">
        <title>Improved chromosome-level genome assembly for marigold (Tagetes erecta).</title>
        <authorList>
            <person name="Jiang F."/>
            <person name="Yuan L."/>
            <person name="Wang S."/>
            <person name="Wang H."/>
            <person name="Xu D."/>
            <person name="Wang A."/>
            <person name="Fan W."/>
        </authorList>
    </citation>
    <scope>NUCLEOTIDE SEQUENCE</scope>
    <source>
        <strain evidence="1">WSJ</strain>
        <tissue evidence="1">Leaf</tissue>
    </source>
</reference>
<dbReference type="AlphaFoldDB" id="A0AAD8KH80"/>
<keyword evidence="2" id="KW-1185">Reference proteome</keyword>
<gene>
    <name evidence="1" type="ORF">QVD17_18254</name>
</gene>